<accession>A0A1I1DUU7</accession>
<dbReference type="InterPro" id="IPR037923">
    <property type="entry name" value="HTH-like"/>
</dbReference>
<dbReference type="InterPro" id="IPR003313">
    <property type="entry name" value="AraC-bd"/>
</dbReference>
<name>A0A1I1DUU7_9BACT</name>
<dbReference type="PANTHER" id="PTHR43280">
    <property type="entry name" value="ARAC-FAMILY TRANSCRIPTIONAL REGULATOR"/>
    <property type="match status" value="1"/>
</dbReference>
<reference evidence="5 6" key="1">
    <citation type="submission" date="2016-10" db="EMBL/GenBank/DDBJ databases">
        <authorList>
            <person name="de Groot N.N."/>
        </authorList>
    </citation>
    <scope>NUCLEOTIDE SEQUENCE [LARGE SCALE GENOMIC DNA]</scope>
    <source>
        <strain evidence="5 6">DSM 6793</strain>
    </source>
</reference>
<dbReference type="SUPFAM" id="SSF46689">
    <property type="entry name" value="Homeodomain-like"/>
    <property type="match status" value="1"/>
</dbReference>
<keyword evidence="2 5" id="KW-0238">DNA-binding</keyword>
<dbReference type="PRINTS" id="PR00032">
    <property type="entry name" value="HTHARAC"/>
</dbReference>
<evidence type="ECO:0000313" key="5">
    <source>
        <dbReference type="EMBL" id="SFB76808.1"/>
    </source>
</evidence>
<dbReference type="SMART" id="SM00342">
    <property type="entry name" value="HTH_ARAC"/>
    <property type="match status" value="1"/>
</dbReference>
<protein>
    <submittedName>
        <fullName evidence="5">AraC-type DNA-binding protein</fullName>
    </submittedName>
</protein>
<dbReference type="InterPro" id="IPR020449">
    <property type="entry name" value="Tscrpt_reg_AraC-type_HTH"/>
</dbReference>
<dbReference type="InterPro" id="IPR009057">
    <property type="entry name" value="Homeodomain-like_sf"/>
</dbReference>
<proteinExistence type="predicted"/>
<dbReference type="GO" id="GO:0043565">
    <property type="term" value="F:sequence-specific DNA binding"/>
    <property type="evidence" value="ECO:0007669"/>
    <property type="project" value="InterPro"/>
</dbReference>
<sequence length="283" mass="33452">MEKIPVRQMAEPDFSDSFTIRDMDSLLSGKDLVQELHRHDFFLILALEKGEGEHIIDFIPYAINNYTVFFIRPGQVHQLTLKNASKGYLMQFKTDFYAPREKTAHQIFLKVSNKNYCPLNAEKFRKIFSFLTCIFREYTHKQERYQDAIKANLELLFIELVRQSQEPNRIHTQSHPYAQERLEALLQLLQQHITTTKKVTQYADMLHLTAYQLNSITKETLNKTCSDLINEHIILEAKRHLLATSNQVNQIAYELGYEDVSYFIRFFKKHTGYSPETFRQNFK</sequence>
<gene>
    <name evidence="5" type="ORF">SAMN05421780_101379</name>
</gene>
<keyword evidence="1" id="KW-0805">Transcription regulation</keyword>
<evidence type="ECO:0000256" key="2">
    <source>
        <dbReference type="ARBA" id="ARBA00023125"/>
    </source>
</evidence>
<feature type="domain" description="HTH araC/xylS-type" evidence="4">
    <location>
        <begin position="183"/>
        <end position="281"/>
    </location>
</feature>
<dbReference type="SUPFAM" id="SSF51215">
    <property type="entry name" value="Regulatory protein AraC"/>
    <property type="match status" value="1"/>
</dbReference>
<dbReference type="AlphaFoldDB" id="A0A1I1DUU7"/>
<dbReference type="OrthoDB" id="9793451at2"/>
<dbReference type="Gene3D" id="1.10.10.60">
    <property type="entry name" value="Homeodomain-like"/>
    <property type="match status" value="1"/>
</dbReference>
<organism evidence="5 6">
    <name type="scientific">Flexibacter flexilis DSM 6793</name>
    <dbReference type="NCBI Taxonomy" id="927664"/>
    <lineage>
        <taxon>Bacteria</taxon>
        <taxon>Pseudomonadati</taxon>
        <taxon>Bacteroidota</taxon>
        <taxon>Cytophagia</taxon>
        <taxon>Cytophagales</taxon>
        <taxon>Flexibacteraceae</taxon>
        <taxon>Flexibacter</taxon>
    </lineage>
</organism>
<dbReference type="STRING" id="927664.SAMN05421780_101379"/>
<evidence type="ECO:0000259" key="4">
    <source>
        <dbReference type="PROSITE" id="PS01124"/>
    </source>
</evidence>
<dbReference type="Pfam" id="PF12833">
    <property type="entry name" value="HTH_18"/>
    <property type="match status" value="1"/>
</dbReference>
<keyword evidence="6" id="KW-1185">Reference proteome</keyword>
<dbReference type="EMBL" id="FOLE01000001">
    <property type="protein sequence ID" value="SFB76808.1"/>
    <property type="molecule type" value="Genomic_DNA"/>
</dbReference>
<evidence type="ECO:0000313" key="6">
    <source>
        <dbReference type="Proteomes" id="UP000199514"/>
    </source>
</evidence>
<evidence type="ECO:0000256" key="3">
    <source>
        <dbReference type="ARBA" id="ARBA00023163"/>
    </source>
</evidence>
<dbReference type="PROSITE" id="PS01124">
    <property type="entry name" value="HTH_ARAC_FAMILY_2"/>
    <property type="match status" value="1"/>
</dbReference>
<dbReference type="PANTHER" id="PTHR43280:SF32">
    <property type="entry name" value="TRANSCRIPTIONAL REGULATORY PROTEIN"/>
    <property type="match status" value="1"/>
</dbReference>
<keyword evidence="3" id="KW-0804">Transcription</keyword>
<evidence type="ECO:0000256" key="1">
    <source>
        <dbReference type="ARBA" id="ARBA00023015"/>
    </source>
</evidence>
<dbReference type="Proteomes" id="UP000199514">
    <property type="component" value="Unassembled WGS sequence"/>
</dbReference>
<dbReference type="InterPro" id="IPR018060">
    <property type="entry name" value="HTH_AraC"/>
</dbReference>
<dbReference type="Pfam" id="PF02311">
    <property type="entry name" value="AraC_binding"/>
    <property type="match status" value="1"/>
</dbReference>
<dbReference type="RefSeq" id="WP_091506353.1">
    <property type="nucleotide sequence ID" value="NZ_FOLE01000001.1"/>
</dbReference>
<dbReference type="GO" id="GO:0003700">
    <property type="term" value="F:DNA-binding transcription factor activity"/>
    <property type="evidence" value="ECO:0007669"/>
    <property type="project" value="InterPro"/>
</dbReference>